<feature type="domain" description="DUF2326" evidence="2">
    <location>
        <begin position="450"/>
        <end position="563"/>
    </location>
</feature>
<dbReference type="Proteomes" id="UP000321933">
    <property type="component" value="Unassembled WGS sequence"/>
</dbReference>
<sequence length="563" mass="64350">MFLRSLTIKNGESLIREIRFKMGINLIVDETTTDQKTASGNSVGKTTVLRLIDFCLDGDGKNIYVDPEFKTTNTRIEKFLTENNILISLALAESLKADQTKDLVITRNFLKYGKKVQMINGENYSNSEFSETLKSIIFKSTTKHPTFKQLKSKNIRDEKYKLMNTIRVLSPNVVTDAVYEALHLFWFGIDIGASKDQLIRDKNLEEKLQTRLRKESNLSQVNQALIVVGNEIDRLAMLKDNFNLNEEYEDQFLRLNSVKSQINQFSSELSRMQIRRELIIESTASLDDALSNIDAAQIRRLYESANALIPNLQRTFEETLEFHNSMVRQKIAFIEEELPSLENTMQLARHELDSLLVTERELTEALNKSGAIEELQEIIASLTTFHERKGALEEQKDLWERTNKTLAEIESKLEIANKEVESRDELIQERIAQFNAYFSSISSKLDGVHSLLSADNPDGIYKFTIGNIEGNPGTGTKKSQMASFDLAYIKFADSLEIPCLHFVLQDQIENVHSNQITNLLKDIVTDVNCQYVLPVLRDKLPAELDIESLEVLTLSQDDKLFRI</sequence>
<dbReference type="InterPro" id="IPR027417">
    <property type="entry name" value="P-loop_NTPase"/>
</dbReference>
<evidence type="ECO:0000259" key="2">
    <source>
        <dbReference type="Pfam" id="PF10088"/>
    </source>
</evidence>
<organism evidence="3 4">
    <name type="scientific">Parahaliea aestuarii</name>
    <dbReference type="NCBI Taxonomy" id="1852021"/>
    <lineage>
        <taxon>Bacteria</taxon>
        <taxon>Pseudomonadati</taxon>
        <taxon>Pseudomonadota</taxon>
        <taxon>Gammaproteobacteria</taxon>
        <taxon>Cellvibrionales</taxon>
        <taxon>Halieaceae</taxon>
        <taxon>Parahaliea</taxon>
    </lineage>
</organism>
<dbReference type="EMBL" id="VRYZ01000010">
    <property type="protein sequence ID" value="TXS89209.1"/>
    <property type="molecule type" value="Genomic_DNA"/>
</dbReference>
<feature type="coiled-coil region" evidence="1">
    <location>
        <begin position="399"/>
        <end position="426"/>
    </location>
</feature>
<dbReference type="Pfam" id="PF10088">
    <property type="entry name" value="DUF2326"/>
    <property type="match status" value="1"/>
</dbReference>
<dbReference type="AlphaFoldDB" id="A0A5C8ZNQ2"/>
<reference evidence="3 4" key="1">
    <citation type="submission" date="2019-08" db="EMBL/GenBank/DDBJ databases">
        <title>Parahaliea maris sp. nov., isolated from the surface seawater.</title>
        <authorList>
            <person name="Liu Y."/>
        </authorList>
    </citation>
    <scope>NUCLEOTIDE SEQUENCE [LARGE SCALE GENOMIC DNA]</scope>
    <source>
        <strain evidence="3 4">S2-26</strain>
    </source>
</reference>
<comment type="caution">
    <text evidence="3">The sequence shown here is derived from an EMBL/GenBank/DDBJ whole genome shotgun (WGS) entry which is preliminary data.</text>
</comment>
<proteinExistence type="predicted"/>
<keyword evidence="4" id="KW-1185">Reference proteome</keyword>
<protein>
    <submittedName>
        <fullName evidence="3">DUF2326 domain-containing protein</fullName>
    </submittedName>
</protein>
<evidence type="ECO:0000313" key="3">
    <source>
        <dbReference type="EMBL" id="TXS89209.1"/>
    </source>
</evidence>
<dbReference type="InterPro" id="IPR018760">
    <property type="entry name" value="DUF2326"/>
</dbReference>
<evidence type="ECO:0000256" key="1">
    <source>
        <dbReference type="SAM" id="Coils"/>
    </source>
</evidence>
<gene>
    <name evidence="3" type="ORF">FVW59_18990</name>
</gene>
<accession>A0A5C8ZNQ2</accession>
<dbReference type="OrthoDB" id="5140926at2"/>
<keyword evidence="1" id="KW-0175">Coiled coil</keyword>
<dbReference type="SUPFAM" id="SSF52540">
    <property type="entry name" value="P-loop containing nucleoside triphosphate hydrolases"/>
    <property type="match status" value="1"/>
</dbReference>
<name>A0A5C8ZNQ2_9GAMM</name>
<evidence type="ECO:0000313" key="4">
    <source>
        <dbReference type="Proteomes" id="UP000321933"/>
    </source>
</evidence>